<proteinExistence type="predicted"/>
<evidence type="ECO:0000313" key="1">
    <source>
        <dbReference type="EMBL" id="MEZ8054602.1"/>
    </source>
</evidence>
<evidence type="ECO:0000313" key="2">
    <source>
        <dbReference type="Proteomes" id="UP001569175"/>
    </source>
</evidence>
<sequence>MAFGYGIWIANKAKGDKLLLSHELIHVKQVEDLGLEAFTKKYLLQLAIFGYVEAPIEIEAYENAGKYL</sequence>
<organism evidence="1 2">
    <name type="scientific">Vibrio atlanticus</name>
    <dbReference type="NCBI Taxonomy" id="693153"/>
    <lineage>
        <taxon>Bacteria</taxon>
        <taxon>Pseudomonadati</taxon>
        <taxon>Pseudomonadota</taxon>
        <taxon>Gammaproteobacteria</taxon>
        <taxon>Vibrionales</taxon>
        <taxon>Vibrionaceae</taxon>
        <taxon>Vibrio</taxon>
    </lineage>
</organism>
<accession>A0ABV4KSV1</accession>
<keyword evidence="2" id="KW-1185">Reference proteome</keyword>
<gene>
    <name evidence="1" type="ORF">ACED57_15780</name>
</gene>
<dbReference type="RefSeq" id="WP_241810817.1">
    <property type="nucleotide sequence ID" value="NZ_JBFRME010000015.1"/>
</dbReference>
<dbReference type="EMBL" id="JBGOOL010000046">
    <property type="protein sequence ID" value="MEZ8054602.1"/>
    <property type="molecule type" value="Genomic_DNA"/>
</dbReference>
<reference evidence="1 2" key="1">
    <citation type="submission" date="2024-06" db="EMBL/GenBank/DDBJ databases">
        <authorList>
            <person name="Steensen K."/>
            <person name="Seneca J."/>
            <person name="Bartlau N."/>
            <person name="Yu A.X."/>
            <person name="Polz M.F."/>
        </authorList>
    </citation>
    <scope>NUCLEOTIDE SEQUENCE [LARGE SCALE GENOMIC DNA]</scope>
    <source>
        <strain evidence="1 2">1F9</strain>
    </source>
</reference>
<comment type="caution">
    <text evidence="1">The sequence shown here is derived from an EMBL/GenBank/DDBJ whole genome shotgun (WGS) entry which is preliminary data.</text>
</comment>
<protein>
    <recommendedName>
        <fullName evidence="3">DUF4157 domain-containing protein</fullName>
    </recommendedName>
</protein>
<name>A0ABV4KSV1_9VIBR</name>
<evidence type="ECO:0008006" key="3">
    <source>
        <dbReference type="Google" id="ProtNLM"/>
    </source>
</evidence>
<dbReference type="Proteomes" id="UP001569175">
    <property type="component" value="Unassembled WGS sequence"/>
</dbReference>